<dbReference type="PANTHER" id="PTHR42718">
    <property type="entry name" value="MAJOR FACILITATOR SUPERFAMILY MULTIDRUG TRANSPORTER MFSC"/>
    <property type="match status" value="1"/>
</dbReference>
<feature type="transmembrane region" description="Helical" evidence="7">
    <location>
        <begin position="163"/>
        <end position="182"/>
    </location>
</feature>
<evidence type="ECO:0000256" key="7">
    <source>
        <dbReference type="SAM" id="Phobius"/>
    </source>
</evidence>
<dbReference type="Pfam" id="PF07690">
    <property type="entry name" value="MFS_1"/>
    <property type="match status" value="1"/>
</dbReference>
<comment type="caution">
    <text evidence="9">The sequence shown here is derived from an EMBL/GenBank/DDBJ whole genome shotgun (WGS) entry which is preliminary data.</text>
</comment>
<dbReference type="Gene3D" id="1.20.1250.20">
    <property type="entry name" value="MFS general substrate transporter like domains"/>
    <property type="match status" value="1"/>
</dbReference>
<dbReference type="RefSeq" id="WP_068834990.1">
    <property type="nucleotide sequence ID" value="NZ_JBHSMX010000062.1"/>
</dbReference>
<keyword evidence="2" id="KW-0813">Transport</keyword>
<dbReference type="PROSITE" id="PS50850">
    <property type="entry name" value="MFS"/>
    <property type="match status" value="1"/>
</dbReference>
<dbReference type="Proteomes" id="UP001596084">
    <property type="component" value="Unassembled WGS sequence"/>
</dbReference>
<evidence type="ECO:0000256" key="4">
    <source>
        <dbReference type="ARBA" id="ARBA00022692"/>
    </source>
</evidence>
<feature type="transmembrane region" description="Helical" evidence="7">
    <location>
        <begin position="459"/>
        <end position="482"/>
    </location>
</feature>
<name>A0ABW0QEL7_9BURK</name>
<dbReference type="SUPFAM" id="SSF103473">
    <property type="entry name" value="MFS general substrate transporter"/>
    <property type="match status" value="1"/>
</dbReference>
<feature type="domain" description="Major facilitator superfamily (MFS) profile" evidence="8">
    <location>
        <begin position="31"/>
        <end position="491"/>
    </location>
</feature>
<feature type="transmembrane region" description="Helical" evidence="7">
    <location>
        <begin position="188"/>
        <end position="209"/>
    </location>
</feature>
<comment type="subcellular location">
    <subcellularLocation>
        <location evidence="1">Cell membrane</location>
        <topology evidence="1">Multi-pass membrane protein</topology>
    </subcellularLocation>
</comment>
<evidence type="ECO:0000259" key="8">
    <source>
        <dbReference type="PROSITE" id="PS50850"/>
    </source>
</evidence>
<reference evidence="10" key="1">
    <citation type="journal article" date="2019" name="Int. J. Syst. Evol. Microbiol.">
        <title>The Global Catalogue of Microorganisms (GCM) 10K type strain sequencing project: providing services to taxonomists for standard genome sequencing and annotation.</title>
        <authorList>
            <consortium name="The Broad Institute Genomics Platform"/>
            <consortium name="The Broad Institute Genome Sequencing Center for Infectious Disease"/>
            <person name="Wu L."/>
            <person name="Ma J."/>
        </authorList>
    </citation>
    <scope>NUCLEOTIDE SEQUENCE [LARGE SCALE GENOMIC DNA]</scope>
    <source>
        <strain evidence="10">CGMCC 4.7277</strain>
    </source>
</reference>
<dbReference type="InterPro" id="IPR036259">
    <property type="entry name" value="MFS_trans_sf"/>
</dbReference>
<keyword evidence="4 7" id="KW-0812">Transmembrane</keyword>
<dbReference type="Gene3D" id="1.20.1720.10">
    <property type="entry name" value="Multidrug resistance protein D"/>
    <property type="match status" value="1"/>
</dbReference>
<evidence type="ECO:0000256" key="3">
    <source>
        <dbReference type="ARBA" id="ARBA00022475"/>
    </source>
</evidence>
<keyword evidence="5 7" id="KW-1133">Transmembrane helix</keyword>
<evidence type="ECO:0000256" key="1">
    <source>
        <dbReference type="ARBA" id="ARBA00004651"/>
    </source>
</evidence>
<feature type="transmembrane region" description="Helical" evidence="7">
    <location>
        <begin position="73"/>
        <end position="93"/>
    </location>
</feature>
<evidence type="ECO:0000256" key="5">
    <source>
        <dbReference type="ARBA" id="ARBA00022989"/>
    </source>
</evidence>
<evidence type="ECO:0000313" key="9">
    <source>
        <dbReference type="EMBL" id="MFC5523083.1"/>
    </source>
</evidence>
<proteinExistence type="predicted"/>
<evidence type="ECO:0000256" key="2">
    <source>
        <dbReference type="ARBA" id="ARBA00022448"/>
    </source>
</evidence>
<protein>
    <submittedName>
        <fullName evidence="9">DHA2 family efflux MFS transporter permease subunit</fullName>
    </submittedName>
</protein>
<dbReference type="InterPro" id="IPR011701">
    <property type="entry name" value="MFS"/>
</dbReference>
<dbReference type="InterPro" id="IPR004638">
    <property type="entry name" value="EmrB-like"/>
</dbReference>
<feature type="transmembrane region" description="Helical" evidence="7">
    <location>
        <begin position="221"/>
        <end position="241"/>
    </location>
</feature>
<organism evidence="9 10">
    <name type="scientific">Polaromonas jejuensis</name>
    <dbReference type="NCBI Taxonomy" id="457502"/>
    <lineage>
        <taxon>Bacteria</taxon>
        <taxon>Pseudomonadati</taxon>
        <taxon>Pseudomonadota</taxon>
        <taxon>Betaproteobacteria</taxon>
        <taxon>Burkholderiales</taxon>
        <taxon>Comamonadaceae</taxon>
        <taxon>Polaromonas</taxon>
    </lineage>
</organism>
<evidence type="ECO:0000313" key="10">
    <source>
        <dbReference type="Proteomes" id="UP001596084"/>
    </source>
</evidence>
<feature type="transmembrane region" description="Helical" evidence="7">
    <location>
        <begin position="100"/>
        <end position="120"/>
    </location>
</feature>
<feature type="transmembrane region" description="Helical" evidence="7">
    <location>
        <begin position="253"/>
        <end position="270"/>
    </location>
</feature>
<accession>A0ABW0QEL7</accession>
<feature type="transmembrane region" description="Helical" evidence="7">
    <location>
        <begin position="31"/>
        <end position="53"/>
    </location>
</feature>
<feature type="transmembrane region" description="Helical" evidence="7">
    <location>
        <begin position="423"/>
        <end position="444"/>
    </location>
</feature>
<dbReference type="PANTHER" id="PTHR42718:SF42">
    <property type="entry name" value="EXPORT PROTEIN"/>
    <property type="match status" value="1"/>
</dbReference>
<keyword evidence="3" id="KW-1003">Cell membrane</keyword>
<dbReference type="InterPro" id="IPR020846">
    <property type="entry name" value="MFS_dom"/>
</dbReference>
<dbReference type="NCBIfam" id="TIGR00711">
    <property type="entry name" value="efflux_EmrB"/>
    <property type="match status" value="1"/>
</dbReference>
<keyword evidence="6 7" id="KW-0472">Membrane</keyword>
<evidence type="ECO:0000256" key="6">
    <source>
        <dbReference type="ARBA" id="ARBA00023136"/>
    </source>
</evidence>
<keyword evidence="10" id="KW-1185">Reference proteome</keyword>
<gene>
    <name evidence="9" type="ORF">ACFPP7_19520</name>
</gene>
<feature type="transmembrane region" description="Helical" evidence="7">
    <location>
        <begin position="351"/>
        <end position="371"/>
    </location>
</feature>
<feature type="transmembrane region" description="Helical" evidence="7">
    <location>
        <begin position="290"/>
        <end position="314"/>
    </location>
</feature>
<feature type="transmembrane region" description="Helical" evidence="7">
    <location>
        <begin position="126"/>
        <end position="151"/>
    </location>
</feature>
<dbReference type="EMBL" id="JBHSMX010000062">
    <property type="protein sequence ID" value="MFC5523083.1"/>
    <property type="molecule type" value="Genomic_DNA"/>
</dbReference>
<dbReference type="CDD" id="cd17321">
    <property type="entry name" value="MFS_MMR_MDR_like"/>
    <property type="match status" value="1"/>
</dbReference>
<feature type="transmembrane region" description="Helical" evidence="7">
    <location>
        <begin position="320"/>
        <end position="339"/>
    </location>
</feature>
<sequence length="492" mass="50265">MPANVQCPCDEGIIKAQPACTGPPTPRKGHALAATILGSSMAFIDGSVVNIALPAIQRDFAGSAGANLAAMQWVINAYLLALGSLLLVGGSLGDRYGRRTIFIIGIAIFTTASAACGLASGTQALIAMRALQGVGAALLVPASLAIIGNVFEGEARGKAIGTWAAWAAITGAAGPVLGGWLVDAVSWRAIFFLNVPLAVATIWLAVYAVPDSRDPDAPRHFDWLGVLLVAVGLGTLTYGLTLAPGRGWGHASVLWPMVCGVAALAAFGVAQARVHAPMMPPALFKSRDFVGANLLTLLLYFALAGVLFFLPFVLIRAFSYSATAAGATLLPFSIILGLLSSTAGKAMHRFGARFMLTWGPVIAAAGLALMALPSVGWSYWAGFFPAMVVLGLGMTIAVAPLTTTVMNAVPSSHAGIASGVNNAVARVASLLAVAMLGVVFSLALGGQMQGASAEALIRAFRFVVFAAALCALGAAACGALFLRPALAPESRP</sequence>
<feature type="transmembrane region" description="Helical" evidence="7">
    <location>
        <begin position="377"/>
        <end position="402"/>
    </location>
</feature>